<protein>
    <submittedName>
        <fullName evidence="2">Membrane-bound hydrogenase subunit ehaL</fullName>
    </submittedName>
</protein>
<feature type="transmembrane region" description="Helical" evidence="1">
    <location>
        <begin position="90"/>
        <end position="107"/>
    </location>
</feature>
<dbReference type="RefSeq" id="WP_115892387.1">
    <property type="nucleotide sequence ID" value="NZ_QREL01000001.1"/>
</dbReference>
<gene>
    <name evidence="2" type="ORF">C7452_0958</name>
</gene>
<dbReference type="GeneID" id="77402826"/>
<name>A0A371NEL1_9EURY</name>
<dbReference type="Proteomes" id="UP000256864">
    <property type="component" value="Unassembled WGS sequence"/>
</dbReference>
<dbReference type="InterPro" id="IPR011305">
    <property type="entry name" value="Prd_NiFe_hyd_3_EhaL"/>
</dbReference>
<dbReference type="InterPro" id="IPR019211">
    <property type="entry name" value="EhaL"/>
</dbReference>
<comment type="caution">
    <text evidence="2">The sequence shown here is derived from an EMBL/GenBank/DDBJ whole genome shotgun (WGS) entry which is preliminary data.</text>
</comment>
<dbReference type="AlphaFoldDB" id="A0A371NEL1"/>
<reference evidence="2 3" key="1">
    <citation type="submission" date="2018-07" db="EMBL/GenBank/DDBJ databases">
        <title>Genomic Encyclopedia of Type Strains, Phase IV (KMG-IV): sequencing the most valuable type-strain genomes for metagenomic binning, comparative biology and taxonomic classification.</title>
        <authorList>
            <person name="Goeker M."/>
        </authorList>
    </citation>
    <scope>NUCLEOTIDE SEQUENCE [LARGE SCALE GENOMIC DNA]</scope>
    <source>
        <strain evidence="2 3">DSM 7466</strain>
    </source>
</reference>
<evidence type="ECO:0000256" key="1">
    <source>
        <dbReference type="SAM" id="Phobius"/>
    </source>
</evidence>
<organism evidence="2 3">
    <name type="scientific">Methanothermobacter defluvii</name>
    <dbReference type="NCBI Taxonomy" id="49339"/>
    <lineage>
        <taxon>Archaea</taxon>
        <taxon>Methanobacteriati</taxon>
        <taxon>Methanobacteriota</taxon>
        <taxon>Methanomada group</taxon>
        <taxon>Methanobacteria</taxon>
        <taxon>Methanobacteriales</taxon>
        <taxon>Methanobacteriaceae</taxon>
        <taxon>Methanothermobacter</taxon>
    </lineage>
</organism>
<feature type="transmembrane region" description="Helical" evidence="1">
    <location>
        <begin position="39"/>
        <end position="58"/>
    </location>
</feature>
<sequence length="108" mass="11877">MIILYEIYLVYTVSFIAGSVIGLLLSYRKYREPFVDEKIDPLALVVAVAGWTVLVNAGHLPLTDLMRTAGLFMVALVAGMRPGYGRYETLTGAILALLIWLISGTLGW</sequence>
<feature type="transmembrane region" description="Helical" evidence="1">
    <location>
        <begin position="7"/>
        <end position="27"/>
    </location>
</feature>
<dbReference type="EMBL" id="QREL01000001">
    <property type="protein sequence ID" value="REE28932.1"/>
    <property type="molecule type" value="Genomic_DNA"/>
</dbReference>
<keyword evidence="1" id="KW-0812">Transmembrane</keyword>
<proteinExistence type="predicted"/>
<dbReference type="Pfam" id="PF09877">
    <property type="entry name" value="EhaL"/>
    <property type="match status" value="1"/>
</dbReference>
<evidence type="ECO:0000313" key="3">
    <source>
        <dbReference type="Proteomes" id="UP000256864"/>
    </source>
</evidence>
<evidence type="ECO:0000313" key="2">
    <source>
        <dbReference type="EMBL" id="REE28932.1"/>
    </source>
</evidence>
<accession>A0A371NEL1</accession>
<keyword evidence="1" id="KW-1133">Transmembrane helix</keyword>
<keyword evidence="3" id="KW-1185">Reference proteome</keyword>
<keyword evidence="1" id="KW-0472">Membrane</keyword>
<dbReference type="PIRSF" id="PIRSF004953">
    <property type="entry name" value="EhaL"/>
    <property type="match status" value="1"/>
</dbReference>